<dbReference type="Pfam" id="PF04095">
    <property type="entry name" value="NAPRTase"/>
    <property type="match status" value="1"/>
</dbReference>
<dbReference type="SMART" id="SM00673">
    <property type="entry name" value="CARP"/>
    <property type="match status" value="2"/>
</dbReference>
<comment type="similarity">
    <text evidence="3">Belongs to the CAP family.</text>
</comment>
<dbReference type="InterPro" id="IPR036068">
    <property type="entry name" value="Nicotinate_pribotase-like_C"/>
</dbReference>
<dbReference type="GO" id="GO:0005634">
    <property type="term" value="C:nucleus"/>
    <property type="evidence" value="ECO:0007669"/>
    <property type="project" value="UniProtKB-ARBA"/>
</dbReference>
<feature type="region of interest" description="Disordered" evidence="19">
    <location>
        <begin position="1711"/>
        <end position="1733"/>
    </location>
</feature>
<dbReference type="GO" id="GO:0008270">
    <property type="term" value="F:zinc ion binding"/>
    <property type="evidence" value="ECO:0007669"/>
    <property type="project" value="UniProtKB-KW"/>
</dbReference>
<evidence type="ECO:0000259" key="21">
    <source>
        <dbReference type="PROSITE" id="PS50157"/>
    </source>
</evidence>
<dbReference type="Gene3D" id="2.30.42.10">
    <property type="match status" value="2"/>
</dbReference>
<dbReference type="GO" id="GO:0005886">
    <property type="term" value="C:plasma membrane"/>
    <property type="evidence" value="ECO:0007669"/>
    <property type="project" value="UniProtKB-SubCell"/>
</dbReference>
<dbReference type="PANTHER" id="PTHR11098">
    <property type="entry name" value="NICOTINATE PHOSPHORIBOSYLTRANSFERASE"/>
    <property type="match status" value="1"/>
</dbReference>
<feature type="region of interest" description="Disordered" evidence="19">
    <location>
        <begin position="790"/>
        <end position="820"/>
    </location>
</feature>
<evidence type="ECO:0000256" key="3">
    <source>
        <dbReference type="ARBA" id="ARBA00007659"/>
    </source>
</evidence>
<dbReference type="Pfam" id="PF00595">
    <property type="entry name" value="PDZ"/>
    <property type="match status" value="2"/>
</dbReference>
<keyword evidence="7" id="KW-1003">Cell membrane</keyword>
<dbReference type="SUPFAM" id="SSF57667">
    <property type="entry name" value="beta-beta-alpha zinc fingers"/>
    <property type="match status" value="2"/>
</dbReference>
<dbReference type="InterPro" id="IPR040727">
    <property type="entry name" value="NAPRTase_N"/>
</dbReference>
<dbReference type="InterPro" id="IPR036034">
    <property type="entry name" value="PDZ_sf"/>
</dbReference>
<evidence type="ECO:0000256" key="8">
    <source>
        <dbReference type="ARBA" id="ARBA00022553"/>
    </source>
</evidence>
<feature type="domain" description="PDZ" evidence="20">
    <location>
        <begin position="570"/>
        <end position="639"/>
    </location>
</feature>
<feature type="compositionally biased region" description="Pro residues" evidence="19">
    <location>
        <begin position="1994"/>
        <end position="2008"/>
    </location>
</feature>
<comment type="pathway">
    <text evidence="2">Cofactor biosynthesis; NAD(+) biosynthesis; nicotinate D-ribonucleotide from nicotinate: step 1/1.</text>
</comment>
<feature type="domain" description="C2H2-type" evidence="21">
    <location>
        <begin position="900"/>
        <end position="927"/>
    </location>
</feature>
<feature type="region of interest" description="Disordered" evidence="19">
    <location>
        <begin position="1991"/>
        <end position="2021"/>
    </location>
</feature>
<dbReference type="SUPFAM" id="SSF69340">
    <property type="entry name" value="C-terminal domain of adenylylcyclase associated protein"/>
    <property type="match status" value="1"/>
</dbReference>
<reference evidence="23" key="1">
    <citation type="journal article" date="2020" name="J Insects Food Feed">
        <title>The yellow mealworm (Tenebrio molitor) genome: a resource for the emerging insects as food and feed industry.</title>
        <authorList>
            <person name="Eriksson T."/>
            <person name="Andere A."/>
            <person name="Kelstrup H."/>
            <person name="Emery V."/>
            <person name="Picard C."/>
        </authorList>
    </citation>
    <scope>NUCLEOTIDE SEQUENCE</scope>
    <source>
        <strain evidence="23">Stoneville</strain>
        <tissue evidence="23">Whole head</tissue>
    </source>
</reference>
<comment type="caution">
    <text evidence="23">The sequence shown here is derived from an EMBL/GenBank/DDBJ whole genome shotgun (WGS) entry which is preliminary data.</text>
</comment>
<dbReference type="Gene3D" id="3.30.160.60">
    <property type="entry name" value="Classic Zinc Finger"/>
    <property type="match status" value="3"/>
</dbReference>
<dbReference type="FunFam" id="3.30.160.60:FF:000446">
    <property type="entry name" value="Zinc finger protein"/>
    <property type="match status" value="1"/>
</dbReference>
<evidence type="ECO:0000313" key="23">
    <source>
        <dbReference type="EMBL" id="KAH0822634.1"/>
    </source>
</evidence>
<dbReference type="InterPro" id="IPR006405">
    <property type="entry name" value="Nic_PRibTrfase_pncB"/>
</dbReference>
<evidence type="ECO:0000256" key="6">
    <source>
        <dbReference type="ARBA" id="ARBA00021569"/>
    </source>
</evidence>
<dbReference type="PROSITE" id="PS00028">
    <property type="entry name" value="ZINC_FINGER_C2H2_1"/>
    <property type="match status" value="5"/>
</dbReference>
<evidence type="ECO:0000256" key="4">
    <source>
        <dbReference type="ARBA" id="ARBA00010897"/>
    </source>
</evidence>
<evidence type="ECO:0000259" key="22">
    <source>
        <dbReference type="PROSITE" id="PS51329"/>
    </source>
</evidence>
<evidence type="ECO:0000259" key="20">
    <source>
        <dbReference type="PROSITE" id="PS50106"/>
    </source>
</evidence>
<feature type="compositionally biased region" description="Basic and acidic residues" evidence="19">
    <location>
        <begin position="801"/>
        <end position="820"/>
    </location>
</feature>
<dbReference type="EC" id="6.3.4.21" evidence="5"/>
<dbReference type="EMBL" id="JABDTM020000641">
    <property type="protein sequence ID" value="KAH0822634.1"/>
    <property type="molecule type" value="Genomic_DNA"/>
</dbReference>
<feature type="domain" description="C2H2-type" evidence="21">
    <location>
        <begin position="830"/>
        <end position="857"/>
    </location>
</feature>
<feature type="domain" description="C2H2-type" evidence="21">
    <location>
        <begin position="983"/>
        <end position="1010"/>
    </location>
</feature>
<keyword evidence="15" id="KW-0472">Membrane</keyword>
<dbReference type="InterPro" id="IPR013785">
    <property type="entry name" value="Aldolase_TIM"/>
</dbReference>
<dbReference type="InterPro" id="IPR053950">
    <property type="entry name" value="CAP_N"/>
</dbReference>
<dbReference type="Pfam" id="PF17956">
    <property type="entry name" value="NAPRTase_C"/>
    <property type="match status" value="1"/>
</dbReference>
<evidence type="ECO:0000256" key="5">
    <source>
        <dbReference type="ARBA" id="ARBA00013236"/>
    </source>
</evidence>
<dbReference type="Pfam" id="PF21938">
    <property type="entry name" value="CAP_N"/>
    <property type="match status" value="1"/>
</dbReference>
<dbReference type="SMART" id="SM00228">
    <property type="entry name" value="PDZ"/>
    <property type="match status" value="2"/>
</dbReference>
<keyword evidence="13 18" id="KW-0863">Zinc-finger</keyword>
<organism evidence="23 24">
    <name type="scientific">Tenebrio molitor</name>
    <name type="common">Yellow mealworm beetle</name>
    <dbReference type="NCBI Taxonomy" id="7067"/>
    <lineage>
        <taxon>Eukaryota</taxon>
        <taxon>Metazoa</taxon>
        <taxon>Ecdysozoa</taxon>
        <taxon>Arthropoda</taxon>
        <taxon>Hexapoda</taxon>
        <taxon>Insecta</taxon>
        <taxon>Pterygota</taxon>
        <taxon>Neoptera</taxon>
        <taxon>Endopterygota</taxon>
        <taxon>Coleoptera</taxon>
        <taxon>Polyphaga</taxon>
        <taxon>Cucujiformia</taxon>
        <taxon>Tenebrionidae</taxon>
        <taxon>Tenebrio</taxon>
    </lineage>
</organism>
<dbReference type="InterPro" id="IPR041619">
    <property type="entry name" value="NAPRTase_C"/>
</dbReference>
<evidence type="ECO:0000256" key="12">
    <source>
        <dbReference type="ARBA" id="ARBA00022723"/>
    </source>
</evidence>
<dbReference type="SUPFAM" id="SSF51690">
    <property type="entry name" value="Nicotinate/Quinolinate PRTase C-terminal domain-like"/>
    <property type="match status" value="1"/>
</dbReference>
<comment type="function">
    <text evidence="16">Catalyzes the first step in the biosynthesis of NAD from nicotinic acid, the ATP-dependent synthesis of beta-nicotinate D-ribonucleotide from nicotinate and 5-phospho-D-ribose 1-phosphate. Helps prevent cellular oxidative stress via its role in NAD biosynthesis.</text>
</comment>
<dbReference type="GO" id="GO:0007010">
    <property type="term" value="P:cytoskeleton organization"/>
    <property type="evidence" value="ECO:0007669"/>
    <property type="project" value="InterPro"/>
</dbReference>
<evidence type="ECO:0000256" key="10">
    <source>
        <dbReference type="ARBA" id="ARBA00022642"/>
    </source>
</evidence>
<keyword evidence="14" id="KW-0862">Zinc</keyword>
<dbReference type="SUPFAM" id="SSF54675">
    <property type="entry name" value="Nicotinate/Quinolinate PRTase N-terminal domain-like"/>
    <property type="match status" value="1"/>
</dbReference>
<dbReference type="InterPro" id="IPR013087">
    <property type="entry name" value="Znf_C2H2_type"/>
</dbReference>
<evidence type="ECO:0000256" key="2">
    <source>
        <dbReference type="ARBA" id="ARBA00004952"/>
    </source>
</evidence>
<evidence type="ECO:0000256" key="1">
    <source>
        <dbReference type="ARBA" id="ARBA00004202"/>
    </source>
</evidence>
<dbReference type="InterPro" id="IPR013912">
    <property type="entry name" value="Adenylate_cyclase-assoc_CAP_C"/>
</dbReference>
<dbReference type="PROSITE" id="PS51329">
    <property type="entry name" value="C_CAP_COFACTOR_C"/>
    <property type="match status" value="1"/>
</dbReference>
<dbReference type="GO" id="GO:0005829">
    <property type="term" value="C:cytosol"/>
    <property type="evidence" value="ECO:0007669"/>
    <property type="project" value="TreeGrafter"/>
</dbReference>
<feature type="compositionally biased region" description="Polar residues" evidence="19">
    <location>
        <begin position="1634"/>
        <end position="1643"/>
    </location>
</feature>
<dbReference type="FunFam" id="1.25.40.330:FF:000001">
    <property type="entry name" value="Adenylyl cyclase-associated protein"/>
    <property type="match status" value="1"/>
</dbReference>
<dbReference type="GO" id="GO:0034355">
    <property type="term" value="P:NAD+ biosynthetic process via the salvage pathway"/>
    <property type="evidence" value="ECO:0007669"/>
    <property type="project" value="TreeGrafter"/>
</dbReference>
<evidence type="ECO:0000256" key="13">
    <source>
        <dbReference type="ARBA" id="ARBA00022771"/>
    </source>
</evidence>
<evidence type="ECO:0000256" key="16">
    <source>
        <dbReference type="ARBA" id="ARBA00023426"/>
    </source>
</evidence>
<evidence type="ECO:0000256" key="7">
    <source>
        <dbReference type="ARBA" id="ARBA00022475"/>
    </source>
</evidence>
<dbReference type="SUPFAM" id="SSF50156">
    <property type="entry name" value="PDZ domain-like"/>
    <property type="match status" value="2"/>
</dbReference>
<dbReference type="Pfam" id="PF17767">
    <property type="entry name" value="NAPRTase_N"/>
    <property type="match status" value="1"/>
</dbReference>
<dbReference type="InterPro" id="IPR036236">
    <property type="entry name" value="Znf_C2H2_sf"/>
</dbReference>
<dbReference type="UniPathway" id="UPA00253">
    <property type="reaction ID" value="UER00457"/>
</dbReference>
<name>A0A8J6HXN1_TENMO</name>
<dbReference type="GO" id="GO:0003779">
    <property type="term" value="F:actin binding"/>
    <property type="evidence" value="ECO:0007669"/>
    <property type="project" value="InterPro"/>
</dbReference>
<reference evidence="23" key="2">
    <citation type="submission" date="2021-08" db="EMBL/GenBank/DDBJ databases">
        <authorList>
            <person name="Eriksson T."/>
        </authorList>
    </citation>
    <scope>NUCLEOTIDE SEQUENCE</scope>
    <source>
        <strain evidence="23">Stoneville</strain>
        <tissue evidence="23">Whole head</tissue>
    </source>
</reference>
<dbReference type="SMART" id="SM00355">
    <property type="entry name" value="ZnF_C2H2"/>
    <property type="match status" value="5"/>
</dbReference>
<dbReference type="Pfam" id="PF08603">
    <property type="entry name" value="CAP_C"/>
    <property type="match status" value="1"/>
</dbReference>
<dbReference type="FunFam" id="3.20.140.10:FF:000002">
    <property type="entry name" value="Nicotinate phosphoribosyltransferase"/>
    <property type="match status" value="1"/>
</dbReference>
<dbReference type="InterPro" id="IPR018106">
    <property type="entry name" value="CAP_CS_N"/>
</dbReference>
<feature type="domain" description="C2H2-type" evidence="21">
    <location>
        <begin position="955"/>
        <end position="982"/>
    </location>
</feature>
<dbReference type="Gene3D" id="3.20.20.70">
    <property type="entry name" value="Aldolase class I"/>
    <property type="match status" value="2"/>
</dbReference>
<dbReference type="InterPro" id="IPR028417">
    <property type="entry name" value="CAP_CS_C"/>
</dbReference>
<evidence type="ECO:0000256" key="15">
    <source>
        <dbReference type="ARBA" id="ARBA00023136"/>
    </source>
</evidence>
<dbReference type="NCBIfam" id="TIGR01513">
    <property type="entry name" value="NAPRTase_put"/>
    <property type="match status" value="1"/>
</dbReference>
<dbReference type="InterPro" id="IPR001478">
    <property type="entry name" value="PDZ"/>
</dbReference>
<keyword evidence="9" id="KW-0436">Ligase</keyword>
<evidence type="ECO:0000313" key="24">
    <source>
        <dbReference type="Proteomes" id="UP000719412"/>
    </source>
</evidence>
<dbReference type="PROSITE" id="PS50106">
    <property type="entry name" value="PDZ"/>
    <property type="match status" value="2"/>
</dbReference>
<sequence>MHRRNCQKRPWSLIIDAVDYGGENFSKLMLAKQMKWFRKQGEAPRLLSLSPLRTPESEQVTNLEILTPPKHVKRRSRLEMSSAVWARRQNNKNDTNCYNVEDSVIIIEKSDRRRYKSQPRSLKTCANVSDSGHYREKRNPLLDRVKHTRLSCFRSNSNASTVVDVPSCSSVSKNCSDSHPQSSDSQSLDLELLGVCSSDEQYNSLSRASCFTAKLRAMSEKYLQSSTNKFLNKLYKNPSPLAESTPVKNPRRRKNLRTKLRSFSYGALPGLEEFQKTHEPLCHEHDRDILDDEDERLLLVDNEDSDSGIIVNDSALSDTFKAESLLEFKTQDSEIRSSNRRGHPQRALSLDRKEIFRNLHQHDKNEAIAEPHPGQNKTTMLVGLIKSSVDEELGILLTKSRDVYHGFIVAHIVPDGVAARQSCLMVGDQVMSINGRDISTLNMTEAKQSLCTSNLHVDLLVCRKHESKSMKESFVDFDNSIHSRPPETTPSPLYKRHHYFQKNSCSHGSYNKVLRRAAVGSNPNQSKNIESPFPSSPKSQADRDSNSINTTTNFCTLPRRPRSTICTFHTVILEKGPGKKSLGFTIVGGRDSPKGALGIFVKTILANGQAAEDGDEILAVNGQVCHDISHADAVLLFKSVKNGPIALHVCRRNKSKAIVIESFMDGTVKEQRLHMVLIYWEALSNADATRRLYISVEDKLPKMICEDCYKKLDGFHRFATMALRNQDKMTKFVCTTTNNVLEQKSIENQSLLHTYLTKGIKEKEITQQESEITEMEVRVDPMIILQCSLEAEDDDEDEDIRSDAASDSESHVQRENLSESENCEKYRKPYLCPSCPRSFTSELALQNHTWNHSPHTKRILNSHDNWMEQEVDEEKETEENDASTNNDDEDNSEEFRHSRFSCPICGKAISTKGNLKVHLETHRPKGKYGCDICGRIFKTQCNLYRHKEYHGGIQYPCGVCGRVYPTNSTLRAHSITHSDLRPHKCPLCDKTFKRNQDLKFHINQHTGARPYQCPYCPKAFASSVAHTNSTCTDDCQACKNSNLSETVVALFDEMSEQQDTSKVTERRLGQNGIVQPLLTDLYQITMAYAYWKSGKTKDYSVFDLFFRKNPFQGEFTIFAGLEECLKFLEKFHYSISDIEYLKQTLPSNIEEEFYEFLSSVSAKDVTLYAIAEGSVAFPRVPLMRVEGPLIIVQLLETTLLTLVNYASLMATNAARYRMAAGNMQLFEFGLRRAQGPDGGLSASKYSYIGGFDGTSNVLAGKLFNIPVKGTHAHAYITSFNGFTDLRNKILEPKTGGEPRDLLELALSWRTKLIPIFKVMASEASDGELAALISFAIAFPDGFMALVDTYDVKRYSCRMTHATSVWSVTLPNTQSHNEYRSGLLNFCSVALALNDLGYRAVGIRLDSGDLAYLSNVARQFFSEISQQFNIPWFVELMIMASNDINEETILSLNEQGHKINCFGIGTHLVTCQRQPALGCVYKLVELNEQPRIKLSQDVAKVTMPGRKDAYRLFSESGHALVDLLQRSTEPPPEINEKVLCRHPFIESKRAYVIPSRVEKLLTVYWKDGAMCQELPNLQEIKERVQASLKTLRSDIKRNLNPTPFKIPIRIRMFISRVSKPNNESMPTDADKTKCDTQNNANNKPANELPILENVIIKENSKGNSNSVGSDVKIEVVSDNDDEVFCEGVGPPVKLADNLGTCRGHTPLPKWFRDSSDMETVDSEGPATPPATPVGKDELALRRHRLFSEIIDLTQHATEHRVKFDPFGPVIAGVSDDSYLRSELEELITRLESVTSRLEKICLPIEHLLNYKKTSTPEEEVDMSVQSFQNIIQGPLTQYLQISQKIGGDVGHHSQLVHNAFQVQLQYLTLASQSKQPSQPEIINLLKPTSDQISAIQDFREKNRTSQFFNHLSAISESIPALGWVTVSPAPAPYVKEMNDAGQFYTNRVLKEWKEKDKKHVDWVKAWIQTLTELQGFVKQHHTTGLVWAGKGVAAAPPPPPPGCPPPPPVLTDFSAAPAGGGDADRSALFAQINQGENITRNLKKVTSDMQTHKNPTLREGPAPFKTPTHGGISGPVVDKPPVFNREGKKWIIEYQKGNNNLLVENAEMNNVVYMFRCVDSTVVIKGKINSITLDSCKKTSVVFESLVSAMEFINCQSVQMQVLGKVPTISIDKTDGCQMYLSPESLDVEIVSSKSSEMNVLVPKGNGDYTEYPIPEQYKTTVVPGKGLSTVIIENKG</sequence>
<keyword evidence="11" id="KW-0808">Transferase</keyword>
<dbReference type="PROSITE" id="PS01088">
    <property type="entry name" value="CAP_1"/>
    <property type="match status" value="1"/>
</dbReference>
<feature type="region of interest" description="Disordered" evidence="19">
    <location>
        <begin position="521"/>
        <end position="553"/>
    </location>
</feature>
<dbReference type="FunFam" id="2.160.20.70:FF:000001">
    <property type="entry name" value="Adenylyl cyclase-associated protein"/>
    <property type="match status" value="1"/>
</dbReference>
<dbReference type="Gene3D" id="2.160.20.70">
    <property type="match status" value="1"/>
</dbReference>
<evidence type="ECO:0000256" key="11">
    <source>
        <dbReference type="ARBA" id="ARBA00022679"/>
    </source>
</evidence>
<dbReference type="PROSITE" id="PS01089">
    <property type="entry name" value="CAP_2"/>
    <property type="match status" value="1"/>
</dbReference>
<feature type="region of interest" description="Disordered" evidence="19">
    <location>
        <begin position="1618"/>
        <end position="1643"/>
    </location>
</feature>
<evidence type="ECO:0000256" key="9">
    <source>
        <dbReference type="ARBA" id="ARBA00022598"/>
    </source>
</evidence>
<comment type="subcellular location">
    <subcellularLocation>
        <location evidence="1">Cell membrane</location>
        <topology evidence="1">Peripheral membrane protein</topology>
    </subcellularLocation>
</comment>
<dbReference type="Gene3D" id="1.25.40.330">
    <property type="entry name" value="Adenylate cyclase-associated CAP, N-terminal domain"/>
    <property type="match status" value="1"/>
</dbReference>
<accession>A0A8J6HXN1</accession>
<dbReference type="Proteomes" id="UP000719412">
    <property type="component" value="Unassembled WGS sequence"/>
</dbReference>
<dbReference type="FunFam" id="3.20.20.70:FF:000173">
    <property type="entry name" value="Nicotinate phosphoribosyltransferase"/>
    <property type="match status" value="1"/>
</dbReference>
<dbReference type="InterPro" id="IPR016098">
    <property type="entry name" value="CAP/MinC_C"/>
</dbReference>
<keyword evidence="8" id="KW-0597">Phosphoprotein</keyword>
<dbReference type="InterPro" id="IPR041525">
    <property type="entry name" value="N/Namide_PRibTrfase"/>
</dbReference>
<dbReference type="CDD" id="cd00136">
    <property type="entry name" value="PDZ_canonical"/>
    <property type="match status" value="1"/>
</dbReference>
<dbReference type="GO" id="GO:0016740">
    <property type="term" value="F:transferase activity"/>
    <property type="evidence" value="ECO:0007669"/>
    <property type="project" value="UniProtKB-KW"/>
</dbReference>
<dbReference type="Pfam" id="PF00096">
    <property type="entry name" value="zf-C2H2"/>
    <property type="match status" value="2"/>
</dbReference>
<dbReference type="SUPFAM" id="SSF101278">
    <property type="entry name" value="N-terminal domain of adenylylcyclase associated protein, CAP"/>
    <property type="match status" value="1"/>
</dbReference>
<proteinExistence type="inferred from homology"/>
<keyword evidence="24" id="KW-1185">Reference proteome</keyword>
<evidence type="ECO:0000256" key="17">
    <source>
        <dbReference type="ARBA" id="ARBA00048668"/>
    </source>
</evidence>
<feature type="domain" description="PDZ" evidence="20">
    <location>
        <begin position="381"/>
        <end position="465"/>
    </location>
</feature>
<dbReference type="GO" id="GO:0004516">
    <property type="term" value="F:nicotinate phosphoribosyltransferase activity"/>
    <property type="evidence" value="ECO:0007669"/>
    <property type="project" value="UniProtKB-EC"/>
</dbReference>
<feature type="domain" description="C-CAP/cofactor C-like" evidence="22">
    <location>
        <begin position="2079"/>
        <end position="2213"/>
    </location>
</feature>
<gene>
    <name evidence="23" type="ORF">GEV33_000155</name>
</gene>
<feature type="region of interest" description="Disordered" evidence="19">
    <location>
        <begin position="2045"/>
        <end position="2078"/>
    </location>
</feature>
<feature type="compositionally biased region" description="Acidic residues" evidence="19">
    <location>
        <begin position="868"/>
        <end position="892"/>
    </location>
</feature>
<comment type="similarity">
    <text evidence="4">Belongs to the NAPRTase family.</text>
</comment>
<evidence type="ECO:0000256" key="18">
    <source>
        <dbReference type="PROSITE-ProRule" id="PRU00042"/>
    </source>
</evidence>
<keyword evidence="10" id="KW-0662">Pyridine nucleotide biosynthesis</keyword>
<feature type="region of interest" description="Disordered" evidence="19">
    <location>
        <begin position="868"/>
        <end position="895"/>
    </location>
</feature>
<comment type="catalytic activity">
    <reaction evidence="17">
        <text>5-phospho-alpha-D-ribose 1-diphosphate + nicotinate + ATP + H2O = nicotinate beta-D-ribonucleotide + ADP + phosphate + diphosphate</text>
        <dbReference type="Rhea" id="RHEA:36163"/>
        <dbReference type="ChEBI" id="CHEBI:15377"/>
        <dbReference type="ChEBI" id="CHEBI:30616"/>
        <dbReference type="ChEBI" id="CHEBI:32544"/>
        <dbReference type="ChEBI" id="CHEBI:33019"/>
        <dbReference type="ChEBI" id="CHEBI:43474"/>
        <dbReference type="ChEBI" id="CHEBI:57502"/>
        <dbReference type="ChEBI" id="CHEBI:58017"/>
        <dbReference type="ChEBI" id="CHEBI:456216"/>
        <dbReference type="EC" id="6.3.4.21"/>
    </reaction>
</comment>
<dbReference type="CDD" id="cd01570">
    <property type="entry name" value="NAPRTase_A"/>
    <property type="match status" value="1"/>
</dbReference>
<feature type="compositionally biased region" description="Acidic residues" evidence="19">
    <location>
        <begin position="790"/>
        <end position="800"/>
    </location>
</feature>
<protein>
    <recommendedName>
        <fullName evidence="6">Nicotinate phosphoribosyltransferase</fullName>
        <ecNumber evidence="5">6.3.4.21</ecNumber>
    </recommendedName>
</protein>
<dbReference type="PROSITE" id="PS50157">
    <property type="entry name" value="ZINC_FINGER_C2H2_2"/>
    <property type="match status" value="5"/>
</dbReference>
<dbReference type="Gene3D" id="3.20.140.10">
    <property type="entry name" value="nicotinate phosphoribosyltransferase"/>
    <property type="match status" value="2"/>
</dbReference>
<evidence type="ECO:0000256" key="19">
    <source>
        <dbReference type="SAM" id="MobiDB-lite"/>
    </source>
</evidence>
<dbReference type="InterPro" id="IPR036223">
    <property type="entry name" value="CAP_C_sf"/>
</dbReference>
<dbReference type="InterPro" id="IPR006599">
    <property type="entry name" value="CARP_motif"/>
</dbReference>
<evidence type="ECO:0000256" key="14">
    <source>
        <dbReference type="ARBA" id="ARBA00022833"/>
    </source>
</evidence>
<dbReference type="InterPro" id="IPR007229">
    <property type="entry name" value="Nic_PRibTrfase-Fam"/>
</dbReference>
<dbReference type="InterPro" id="IPR036222">
    <property type="entry name" value="CAP_N_sf"/>
</dbReference>
<keyword evidence="12" id="KW-0479">Metal-binding</keyword>
<dbReference type="Gene3D" id="3.40.1800.20">
    <property type="match status" value="1"/>
</dbReference>
<dbReference type="InterPro" id="IPR017901">
    <property type="entry name" value="C-CAP_CF_C-like"/>
</dbReference>
<feature type="domain" description="C2H2-type" evidence="21">
    <location>
        <begin position="928"/>
        <end position="955"/>
    </location>
</feature>
<dbReference type="PANTHER" id="PTHR11098:SF1">
    <property type="entry name" value="NICOTINATE PHOSPHORIBOSYLTRANSFERASE"/>
    <property type="match status" value="1"/>
</dbReference>